<dbReference type="EMBL" id="AWWV01011845">
    <property type="protein sequence ID" value="OMO70142.1"/>
    <property type="molecule type" value="Genomic_DNA"/>
</dbReference>
<organism evidence="2 3">
    <name type="scientific">Corchorus capsularis</name>
    <name type="common">Jute</name>
    <dbReference type="NCBI Taxonomy" id="210143"/>
    <lineage>
        <taxon>Eukaryota</taxon>
        <taxon>Viridiplantae</taxon>
        <taxon>Streptophyta</taxon>
        <taxon>Embryophyta</taxon>
        <taxon>Tracheophyta</taxon>
        <taxon>Spermatophyta</taxon>
        <taxon>Magnoliopsida</taxon>
        <taxon>eudicotyledons</taxon>
        <taxon>Gunneridae</taxon>
        <taxon>Pentapetalae</taxon>
        <taxon>rosids</taxon>
        <taxon>malvids</taxon>
        <taxon>Malvales</taxon>
        <taxon>Malvaceae</taxon>
        <taxon>Grewioideae</taxon>
        <taxon>Apeibeae</taxon>
        <taxon>Corchorus</taxon>
    </lineage>
</organism>
<evidence type="ECO:0000313" key="2">
    <source>
        <dbReference type="EMBL" id="OMO70142.1"/>
    </source>
</evidence>
<reference evidence="2 3" key="1">
    <citation type="submission" date="2013-09" db="EMBL/GenBank/DDBJ databases">
        <title>Corchorus capsularis genome sequencing.</title>
        <authorList>
            <person name="Alam M."/>
            <person name="Haque M.S."/>
            <person name="Islam M.S."/>
            <person name="Emdad E.M."/>
            <person name="Islam M.M."/>
            <person name="Ahmed B."/>
            <person name="Halim A."/>
            <person name="Hossen Q.M.M."/>
            <person name="Hossain M.Z."/>
            <person name="Ahmed R."/>
            <person name="Khan M.M."/>
            <person name="Islam R."/>
            <person name="Rashid M.M."/>
            <person name="Khan S.A."/>
            <person name="Rahman M.S."/>
            <person name="Alam M."/>
        </authorList>
    </citation>
    <scope>NUCLEOTIDE SEQUENCE [LARGE SCALE GENOMIC DNA]</scope>
    <source>
        <strain evidence="3">cv. CVL-1</strain>
        <tissue evidence="2">Whole seedling</tissue>
    </source>
</reference>
<dbReference type="Gramene" id="OMO70142">
    <property type="protein sequence ID" value="OMO70142"/>
    <property type="gene ID" value="CCACVL1_19084"/>
</dbReference>
<evidence type="ECO:0000256" key="1">
    <source>
        <dbReference type="SAM" id="MobiDB-lite"/>
    </source>
</evidence>
<protein>
    <submittedName>
        <fullName evidence="2">Uncharacterized protein</fullName>
    </submittedName>
</protein>
<sequence length="23" mass="2632">MALPPQQEATVAQLKPERVIQRQ</sequence>
<proteinExistence type="predicted"/>
<accession>A0A1R3HIH2</accession>
<evidence type="ECO:0000313" key="3">
    <source>
        <dbReference type="Proteomes" id="UP000188268"/>
    </source>
</evidence>
<gene>
    <name evidence="2" type="ORF">CCACVL1_19084</name>
</gene>
<feature type="region of interest" description="Disordered" evidence="1">
    <location>
        <begin position="1"/>
        <end position="23"/>
    </location>
</feature>
<keyword evidence="3" id="KW-1185">Reference proteome</keyword>
<name>A0A1R3HIH2_COCAP</name>
<comment type="caution">
    <text evidence="2">The sequence shown here is derived from an EMBL/GenBank/DDBJ whole genome shotgun (WGS) entry which is preliminary data.</text>
</comment>
<dbReference type="AlphaFoldDB" id="A0A1R3HIH2"/>
<dbReference type="Proteomes" id="UP000188268">
    <property type="component" value="Unassembled WGS sequence"/>
</dbReference>